<dbReference type="AlphaFoldDB" id="A0A9P0ZDZ6"/>
<dbReference type="PANTHER" id="PTHR10460:SF0">
    <property type="entry name" value="ABELSON INTERACTING PROTEIN, ISOFORM D"/>
    <property type="match status" value="1"/>
</dbReference>
<keyword evidence="5" id="KW-1185">Reference proteome</keyword>
<comment type="similarity">
    <text evidence="1">Belongs to the ABI family.</text>
</comment>
<organism evidence="4 5">
    <name type="scientific">Cuscuta europaea</name>
    <name type="common">European dodder</name>
    <dbReference type="NCBI Taxonomy" id="41803"/>
    <lineage>
        <taxon>Eukaryota</taxon>
        <taxon>Viridiplantae</taxon>
        <taxon>Streptophyta</taxon>
        <taxon>Embryophyta</taxon>
        <taxon>Tracheophyta</taxon>
        <taxon>Spermatophyta</taxon>
        <taxon>Magnoliopsida</taxon>
        <taxon>eudicotyledons</taxon>
        <taxon>Gunneridae</taxon>
        <taxon>Pentapetalae</taxon>
        <taxon>asterids</taxon>
        <taxon>lamiids</taxon>
        <taxon>Solanales</taxon>
        <taxon>Convolvulaceae</taxon>
        <taxon>Cuscuteae</taxon>
        <taxon>Cuscuta</taxon>
        <taxon>Cuscuta subgen. Cuscuta</taxon>
    </lineage>
</organism>
<comment type="function">
    <text evidence="2">Involved in regulation of actin and microtubule organization. Part of a WAVE complex that activates the Arp2/3 complex.</text>
</comment>
<dbReference type="OrthoDB" id="1291074at2759"/>
<feature type="region of interest" description="Disordered" evidence="3">
    <location>
        <begin position="265"/>
        <end position="292"/>
    </location>
</feature>
<dbReference type="PANTHER" id="PTHR10460">
    <property type="entry name" value="ABL INTERACTOR FAMILY MEMBER"/>
    <property type="match status" value="1"/>
</dbReference>
<proteinExistence type="inferred from homology"/>
<gene>
    <name evidence="4" type="ORF">CEURO_LOCUS13724</name>
</gene>
<sequence length="322" mass="36203">MEVERAMSENPATTADEVWAERSSNFFKALQELKNLRPQLYSAAECSEKSYQYSNQKEMAMDNIQEYVERAVVSAVDHIGTVAYKLNEMLEEETSDISTMELMVTRLDQQIFTCQTYIDKEGLRQQKLLATNPRLHKHYTLPASAVRKKVDSSQERIQKSHTQHKDIRPQICLLGAPAPKTLSWHLALEAKSKLRRPSQFLTSDEDAKMSGRTSGVRRTSSDVGEEMRTKKIPSSSTRPRSLGAGPASRVAMQTLRIDASEGYKLRTTRPTPSPFGNRTHEEKAAKVAPTRGKATAAALSTTFSAVKEKTRKLIKSMQTSEY</sequence>
<dbReference type="Gene3D" id="6.10.140.1620">
    <property type="match status" value="1"/>
</dbReference>
<feature type="region of interest" description="Disordered" evidence="3">
    <location>
        <begin position="199"/>
        <end position="247"/>
    </location>
</feature>
<dbReference type="Proteomes" id="UP001152484">
    <property type="component" value="Unassembled WGS sequence"/>
</dbReference>
<evidence type="ECO:0000313" key="5">
    <source>
        <dbReference type="Proteomes" id="UP001152484"/>
    </source>
</evidence>
<dbReference type="InterPro" id="IPR028457">
    <property type="entry name" value="ABI"/>
</dbReference>
<protein>
    <submittedName>
        <fullName evidence="4">Uncharacterized protein</fullName>
    </submittedName>
</protein>
<evidence type="ECO:0000313" key="4">
    <source>
        <dbReference type="EMBL" id="CAH9097182.1"/>
    </source>
</evidence>
<accession>A0A9P0ZDZ6</accession>
<dbReference type="EMBL" id="CAMAPE010000035">
    <property type="protein sequence ID" value="CAH9097182.1"/>
    <property type="molecule type" value="Genomic_DNA"/>
</dbReference>
<comment type="caution">
    <text evidence="4">The sequence shown here is derived from an EMBL/GenBank/DDBJ whole genome shotgun (WGS) entry which is preliminary data.</text>
</comment>
<evidence type="ECO:0000256" key="1">
    <source>
        <dbReference type="ARBA" id="ARBA00010020"/>
    </source>
</evidence>
<evidence type="ECO:0000256" key="2">
    <source>
        <dbReference type="ARBA" id="ARBA00025223"/>
    </source>
</evidence>
<name>A0A9P0ZDZ6_CUSEU</name>
<reference evidence="4" key="1">
    <citation type="submission" date="2022-07" db="EMBL/GenBank/DDBJ databases">
        <authorList>
            <person name="Macas J."/>
            <person name="Novak P."/>
            <person name="Neumann P."/>
        </authorList>
    </citation>
    <scope>NUCLEOTIDE SEQUENCE</scope>
</reference>
<evidence type="ECO:0000256" key="3">
    <source>
        <dbReference type="SAM" id="MobiDB-lite"/>
    </source>
</evidence>